<geneLocation type="plasmid" evidence="3">
    <name>pRGRH0252</name>
</geneLocation>
<feature type="compositionally biased region" description="Basic and acidic residues" evidence="1">
    <location>
        <begin position="253"/>
        <end position="265"/>
    </location>
</feature>
<feature type="region of interest" description="Disordered" evidence="1">
    <location>
        <begin position="246"/>
        <end position="265"/>
    </location>
</feature>
<keyword evidence="3" id="KW-0614">Plasmid</keyword>
<dbReference type="NCBIfam" id="NF041420">
    <property type="entry name" value="MbpB"/>
    <property type="match status" value="1"/>
</dbReference>
<dbReference type="Pfam" id="PF03432">
    <property type="entry name" value="Relaxase"/>
    <property type="match status" value="1"/>
</dbReference>
<sequence length="265" mass="29661">MIAKGKSISHGAAALEYDLAKQIDGKDAATEVCRNELYGITGADMVQEMKPYFADYPNVKNTCLRFEVSPSVEESAAMKPEDWKNLASDFLSRMGLQNHQYVAVKHAGTETRKNQAHLHILVNRVSLSGELYKDNWIGKRATEAANSIAKERNLTQAKDIGKANKAEIKQAIDSVLGRMQRFDMAQFGAELEKLGFRVREARASTGKLNGYYVASRSGTEYKASEIGRGYTLAHIERTIKNLKYNNLSNSMNHGRERNQDRGMHL</sequence>
<dbReference type="InterPro" id="IPR005094">
    <property type="entry name" value="Endonuclease_MobA/VirD2"/>
</dbReference>
<evidence type="ECO:0000259" key="2">
    <source>
        <dbReference type="Pfam" id="PF03432"/>
    </source>
</evidence>
<accession>A0A0H5PZ33</accession>
<evidence type="ECO:0000256" key="1">
    <source>
        <dbReference type="SAM" id="MobiDB-lite"/>
    </source>
</evidence>
<reference evidence="3" key="2">
    <citation type="submission" date="2015-07" db="EMBL/GenBank/DDBJ databases">
        <title>Plasmids, circular viruses and viroids from rat gut.</title>
        <authorList>
            <person name="Jorgensen T.J."/>
            <person name="Hansen M.A."/>
            <person name="Xu Z."/>
            <person name="Tabak M.A."/>
            <person name="Sorensen S.J."/>
            <person name="Hansen L.H."/>
        </authorList>
    </citation>
    <scope>NUCLEOTIDE SEQUENCE</scope>
    <source>
        <plasmid evidence="3">pRGRH0252</plasmid>
    </source>
</reference>
<reference evidence="3" key="1">
    <citation type="submission" date="2015-06" db="EMBL/GenBank/DDBJ databases">
        <authorList>
            <person name="Joergensen T."/>
        </authorList>
    </citation>
    <scope>NUCLEOTIDE SEQUENCE</scope>
    <source>
        <plasmid evidence="3">pRGRH0252</plasmid>
    </source>
</reference>
<proteinExistence type="predicted"/>
<evidence type="ECO:0000313" key="3">
    <source>
        <dbReference type="EMBL" id="CRY94429.1"/>
    </source>
</evidence>
<dbReference type="EMBL" id="LN852925">
    <property type="protein sequence ID" value="CRY94429.1"/>
    <property type="molecule type" value="Genomic_DNA"/>
</dbReference>
<organism evidence="3">
    <name type="scientific">uncultured prokaryote</name>
    <dbReference type="NCBI Taxonomy" id="198431"/>
    <lineage>
        <taxon>unclassified sequences</taxon>
        <taxon>environmental samples</taxon>
    </lineage>
</organism>
<protein>
    <recommendedName>
        <fullName evidence="2">MobA/VirD2-like nuclease domain-containing protein</fullName>
    </recommendedName>
</protein>
<feature type="domain" description="MobA/VirD2-like nuclease" evidence="2">
    <location>
        <begin position="26"/>
        <end position="154"/>
    </location>
</feature>
<name>A0A0H5PZ33_9ZZZZ</name>
<dbReference type="AlphaFoldDB" id="A0A0H5PZ33"/>